<keyword evidence="2" id="KW-0378">Hydrolase</keyword>
<dbReference type="Pfam" id="PF16561">
    <property type="entry name" value="AMPK1_CBM"/>
    <property type="match status" value="1"/>
</dbReference>
<evidence type="ECO:0000313" key="3">
    <source>
        <dbReference type="Proteomes" id="UP001589747"/>
    </source>
</evidence>
<evidence type="ECO:0000259" key="1">
    <source>
        <dbReference type="SMART" id="SM00642"/>
    </source>
</evidence>
<dbReference type="Pfam" id="PF00128">
    <property type="entry name" value="Alpha-amylase"/>
    <property type="match status" value="1"/>
</dbReference>
<protein>
    <submittedName>
        <fullName evidence="2">Alpha-amylase family glycosyl hydrolase</fullName>
    </submittedName>
</protein>
<dbReference type="PANTHER" id="PTHR10357">
    <property type="entry name" value="ALPHA-AMYLASE FAMILY MEMBER"/>
    <property type="match status" value="1"/>
</dbReference>
<dbReference type="RefSeq" id="WP_377500794.1">
    <property type="nucleotide sequence ID" value="NZ_JBHMDO010000047.1"/>
</dbReference>
<dbReference type="InterPro" id="IPR032640">
    <property type="entry name" value="AMPK1_CBM"/>
</dbReference>
<feature type="domain" description="Glycosyl hydrolase family 13 catalytic" evidence="1">
    <location>
        <begin position="130"/>
        <end position="448"/>
    </location>
</feature>
<dbReference type="InterPro" id="IPR017853">
    <property type="entry name" value="GH"/>
</dbReference>
<dbReference type="Gene3D" id="2.60.40.1180">
    <property type="entry name" value="Golgi alpha-mannosidase II"/>
    <property type="match status" value="1"/>
</dbReference>
<dbReference type="SMART" id="SM00642">
    <property type="entry name" value="Aamy"/>
    <property type="match status" value="1"/>
</dbReference>
<sequence>MPTKGKHGVRFEYVAERDVQRVSVAGTFNNWNNLRNAMTNRGNRVWEIELDIPKGRHLYKIVVEDTEWLLDPTNPNISEDGQNNSAFTVTEAGDVLIRTTDIDEQHPGFLYQHFCALESPEWIRQAVIYQLHLRAFDEQGFQGLTNRLGYLRELGVNTLWMMPFQLVGEQNRTGTYGDPYAVRDYYSIDGHYGTAEELKQLIGAAHASGMRVIMDWVMNRGSIDHVWTREHPEYFTRNEQGELYYEVPNRICFAGLNFDNPEMRERVVEAMVYWLTTFDFDGFRLDDSDITPLDFLNDIRQELSSIREDVVLISQSYDEYHHMEACDLTYDGSLRDVIRGISDRTLTQRDFMRIYDSYTYSFPRGALRMRWLEEKEQPRISEYLGYELAKPAASILMTVEGVPSLMMGQEFNEGTLRTWASLFEEYRLDWERFDREMYAHYQTLIRLRTRHAAFWKGKLEFVPNSEQSVLSYIRSSEEERFLVIVSLSELPLRVRLADATTTGELMNSRLIYRTGQGAEPGVEDRSEIVVAGYETLIYRLDKAAQV</sequence>
<comment type="caution">
    <text evidence="2">The sequence shown here is derived from an EMBL/GenBank/DDBJ whole genome shotgun (WGS) entry which is preliminary data.</text>
</comment>
<dbReference type="EMBL" id="JBHMDO010000047">
    <property type="protein sequence ID" value="MFB9330006.1"/>
    <property type="molecule type" value="Genomic_DNA"/>
</dbReference>
<dbReference type="InterPro" id="IPR013783">
    <property type="entry name" value="Ig-like_fold"/>
</dbReference>
<proteinExistence type="predicted"/>
<dbReference type="InterPro" id="IPR006047">
    <property type="entry name" value="GH13_cat_dom"/>
</dbReference>
<dbReference type="InterPro" id="IPR013780">
    <property type="entry name" value="Glyco_hydro_b"/>
</dbReference>
<dbReference type="Gene3D" id="2.60.40.10">
    <property type="entry name" value="Immunoglobulins"/>
    <property type="match status" value="1"/>
</dbReference>
<dbReference type="PANTHER" id="PTHR10357:SF179">
    <property type="entry name" value="NEUTRAL AND BASIC AMINO ACID TRANSPORT PROTEIN RBAT"/>
    <property type="match status" value="1"/>
</dbReference>
<reference evidence="2 3" key="1">
    <citation type="submission" date="2024-09" db="EMBL/GenBank/DDBJ databases">
        <authorList>
            <person name="Sun Q."/>
            <person name="Mori K."/>
        </authorList>
    </citation>
    <scope>NUCLEOTIDE SEQUENCE [LARGE SCALE GENOMIC DNA]</scope>
    <source>
        <strain evidence="2 3">TISTR 2452</strain>
    </source>
</reference>
<accession>A0ABV5KXT6</accession>
<organism evidence="2 3">
    <name type="scientific">Paenibacillus aurantiacus</name>
    <dbReference type="NCBI Taxonomy" id="1936118"/>
    <lineage>
        <taxon>Bacteria</taxon>
        <taxon>Bacillati</taxon>
        <taxon>Bacillota</taxon>
        <taxon>Bacilli</taxon>
        <taxon>Bacillales</taxon>
        <taxon>Paenibacillaceae</taxon>
        <taxon>Paenibacillus</taxon>
    </lineage>
</organism>
<dbReference type="Gene3D" id="3.20.20.80">
    <property type="entry name" value="Glycosidases"/>
    <property type="match status" value="1"/>
</dbReference>
<dbReference type="GO" id="GO:0016787">
    <property type="term" value="F:hydrolase activity"/>
    <property type="evidence" value="ECO:0007669"/>
    <property type="project" value="UniProtKB-KW"/>
</dbReference>
<dbReference type="CDD" id="cd02859">
    <property type="entry name" value="E_set_AMPKbeta_like_N"/>
    <property type="match status" value="1"/>
</dbReference>
<gene>
    <name evidence="2" type="ORF">ACFFSY_29035</name>
</gene>
<name>A0ABV5KXT6_9BACL</name>
<keyword evidence="3" id="KW-1185">Reference proteome</keyword>
<dbReference type="SUPFAM" id="SSF51445">
    <property type="entry name" value="(Trans)glycosidases"/>
    <property type="match status" value="1"/>
</dbReference>
<dbReference type="SUPFAM" id="SSF51011">
    <property type="entry name" value="Glycosyl hydrolase domain"/>
    <property type="match status" value="1"/>
</dbReference>
<dbReference type="Proteomes" id="UP001589747">
    <property type="component" value="Unassembled WGS sequence"/>
</dbReference>
<evidence type="ECO:0000313" key="2">
    <source>
        <dbReference type="EMBL" id="MFB9330006.1"/>
    </source>
</evidence>